<feature type="region of interest" description="Disordered" evidence="1">
    <location>
        <begin position="130"/>
        <end position="157"/>
    </location>
</feature>
<dbReference type="EMBL" id="DSQF01000022">
    <property type="protein sequence ID" value="HGZ43836.1"/>
    <property type="molecule type" value="Genomic_DNA"/>
</dbReference>
<accession>A0A832MMH8</accession>
<dbReference type="Pfam" id="PF04304">
    <property type="entry name" value="DUF454"/>
    <property type="match status" value="1"/>
</dbReference>
<dbReference type="PANTHER" id="PTHR35813:SF1">
    <property type="entry name" value="INNER MEMBRANE PROTEIN YBAN"/>
    <property type="match status" value="1"/>
</dbReference>
<dbReference type="PANTHER" id="PTHR35813">
    <property type="entry name" value="INNER MEMBRANE PROTEIN YBAN"/>
    <property type="match status" value="1"/>
</dbReference>
<keyword evidence="2" id="KW-0812">Transmembrane</keyword>
<reference evidence="3" key="1">
    <citation type="journal article" date="2020" name="mSystems">
        <title>Genome- and Community-Level Interaction Insights into Carbon Utilization and Element Cycling Functions of Hydrothermarchaeota in Hydrothermal Sediment.</title>
        <authorList>
            <person name="Zhou Z."/>
            <person name="Liu Y."/>
            <person name="Xu W."/>
            <person name="Pan J."/>
            <person name="Luo Z.H."/>
            <person name="Li M."/>
        </authorList>
    </citation>
    <scope>NUCLEOTIDE SEQUENCE [LARGE SCALE GENOMIC DNA]</scope>
    <source>
        <strain evidence="3">SpSt-381</strain>
    </source>
</reference>
<proteinExistence type="predicted"/>
<keyword evidence="2" id="KW-1133">Transmembrane helix</keyword>
<evidence type="ECO:0000313" key="3">
    <source>
        <dbReference type="EMBL" id="HGZ43836.1"/>
    </source>
</evidence>
<dbReference type="GO" id="GO:0005886">
    <property type="term" value="C:plasma membrane"/>
    <property type="evidence" value="ECO:0007669"/>
    <property type="project" value="TreeGrafter"/>
</dbReference>
<dbReference type="AlphaFoldDB" id="A0A832MMH8"/>
<evidence type="ECO:0000256" key="2">
    <source>
        <dbReference type="SAM" id="Phobius"/>
    </source>
</evidence>
<feature type="transmembrane region" description="Helical" evidence="2">
    <location>
        <begin position="71"/>
        <end position="93"/>
    </location>
</feature>
<dbReference type="InterPro" id="IPR007401">
    <property type="entry name" value="DUF454"/>
</dbReference>
<gene>
    <name evidence="3" type="ORF">ENR23_10515</name>
</gene>
<protein>
    <submittedName>
        <fullName evidence="3">DUF454 domain-containing protein</fullName>
    </submittedName>
</protein>
<name>A0A832MMH8_UNCEI</name>
<evidence type="ECO:0000256" key="1">
    <source>
        <dbReference type="SAM" id="MobiDB-lite"/>
    </source>
</evidence>
<organism evidence="3">
    <name type="scientific">Eiseniibacteriota bacterium</name>
    <dbReference type="NCBI Taxonomy" id="2212470"/>
    <lineage>
        <taxon>Bacteria</taxon>
        <taxon>Candidatus Eiseniibacteriota</taxon>
    </lineage>
</organism>
<sequence length="157" mass="17325">MRRVARPLLVALGSLCVALGVLGVFLPLLPTTPFLLVAAWCYARGSQRFHRWLLGNRWFGPRLRDYREGRGVLLADKVVALVSLWLTIGVTTALAVEAWWARAALWAVAAATTVHLLRLRTRRADAVPAARAAAPRRSAARPRDRADRCPSATPRGR</sequence>
<keyword evidence="2" id="KW-0472">Membrane</keyword>
<comment type="caution">
    <text evidence="3">The sequence shown here is derived from an EMBL/GenBank/DDBJ whole genome shotgun (WGS) entry which is preliminary data.</text>
</comment>